<evidence type="ECO:0000256" key="4">
    <source>
        <dbReference type="ARBA" id="ARBA00023136"/>
    </source>
</evidence>
<dbReference type="Pfam" id="PF07980">
    <property type="entry name" value="SusD_RagB"/>
    <property type="match status" value="1"/>
</dbReference>
<name>A0ABW9JNW7_9SPHI</name>
<dbReference type="RefSeq" id="WP_138729158.1">
    <property type="nucleotide sequence ID" value="NZ_SRMP02000050.1"/>
</dbReference>
<feature type="domain" description="RagB/SusD" evidence="6">
    <location>
        <begin position="341"/>
        <end position="423"/>
    </location>
</feature>
<evidence type="ECO:0000259" key="6">
    <source>
        <dbReference type="Pfam" id="PF07980"/>
    </source>
</evidence>
<evidence type="ECO:0000313" key="9">
    <source>
        <dbReference type="Proteomes" id="UP001517367"/>
    </source>
</evidence>
<dbReference type="EMBL" id="SRMP02000050">
    <property type="protein sequence ID" value="MFN0293485.1"/>
    <property type="molecule type" value="Genomic_DNA"/>
</dbReference>
<evidence type="ECO:0000259" key="7">
    <source>
        <dbReference type="Pfam" id="PF14322"/>
    </source>
</evidence>
<organism evidence="8 9">
    <name type="scientific">Pedobacter helvus</name>
    <dbReference type="NCBI Taxonomy" id="2563444"/>
    <lineage>
        <taxon>Bacteria</taxon>
        <taxon>Pseudomonadati</taxon>
        <taxon>Bacteroidota</taxon>
        <taxon>Sphingobacteriia</taxon>
        <taxon>Sphingobacteriales</taxon>
        <taxon>Sphingobacteriaceae</taxon>
        <taxon>Pedobacter</taxon>
    </lineage>
</organism>
<dbReference type="Proteomes" id="UP001517367">
    <property type="component" value="Unassembled WGS sequence"/>
</dbReference>
<dbReference type="InterPro" id="IPR033985">
    <property type="entry name" value="SusD-like_N"/>
</dbReference>
<dbReference type="PROSITE" id="PS51257">
    <property type="entry name" value="PROKAR_LIPOPROTEIN"/>
    <property type="match status" value="1"/>
</dbReference>
<keyword evidence="9" id="KW-1185">Reference proteome</keyword>
<comment type="caution">
    <text evidence="8">The sequence shown here is derived from an EMBL/GenBank/DDBJ whole genome shotgun (WGS) entry which is preliminary data.</text>
</comment>
<feature type="domain" description="SusD-like N-terminal" evidence="7">
    <location>
        <begin position="23"/>
        <end position="229"/>
    </location>
</feature>
<sequence length="464" mass="52517">MKIFRNLSWLILVSVTGLACHKDFLEKKPSTNIVQPTTLEEFQSLLENQPLMNGTTGLGVLAGEDYIYASRDIWLSTRTATERNSFIWSKDLYEGETSEDWSMPYATIFYANCVLKGLGPILVTERNKSQYNLVKGWALFARSFAYFDLVNSYSRIFSAGTAEIDLGVPLRLDPSIDEVISRATVAENYRQLLSDLHSAAGLLPTSLPVANRNRPSKIAAHALLSRVYLLKGEYGSAELHADSMLMLYDRLIDYNTLDRTTVTPFSTTNNELIYSRYASTKAAYSASSRYIQISTELLRLYAPNDLRPLIYFARQSDGSFVPKRGYQGVGSQPFMGLATDEVYLIKAECLARRNQFVDSMNWLNRLLVKRWSPNATVPAVPYQSLTASSGTEALAKVLLERRKELVWRGLRWEDIKRLNRDGANITLKRELSGQEYILAPNSPLFLFPIPNEEIMFSGIKQNER</sequence>
<comment type="similarity">
    <text evidence="2">Belongs to the SusD family.</text>
</comment>
<dbReference type="Gene3D" id="1.25.40.390">
    <property type="match status" value="1"/>
</dbReference>
<comment type="subcellular location">
    <subcellularLocation>
        <location evidence="1">Cell outer membrane</location>
    </subcellularLocation>
</comment>
<keyword evidence="4" id="KW-0472">Membrane</keyword>
<keyword evidence="3" id="KW-0732">Signal</keyword>
<evidence type="ECO:0000256" key="2">
    <source>
        <dbReference type="ARBA" id="ARBA00006275"/>
    </source>
</evidence>
<proteinExistence type="inferred from homology"/>
<keyword evidence="5" id="KW-0998">Cell outer membrane</keyword>
<evidence type="ECO:0000256" key="5">
    <source>
        <dbReference type="ARBA" id="ARBA00023237"/>
    </source>
</evidence>
<accession>A0ABW9JNW7</accession>
<evidence type="ECO:0000256" key="3">
    <source>
        <dbReference type="ARBA" id="ARBA00022729"/>
    </source>
</evidence>
<reference evidence="8 9" key="1">
    <citation type="submission" date="2024-12" db="EMBL/GenBank/DDBJ databases">
        <authorList>
            <person name="Hu S."/>
        </authorList>
    </citation>
    <scope>NUCLEOTIDE SEQUENCE [LARGE SCALE GENOMIC DNA]</scope>
    <source>
        <strain evidence="8 9">P-25</strain>
    </source>
</reference>
<evidence type="ECO:0000313" key="8">
    <source>
        <dbReference type="EMBL" id="MFN0293485.1"/>
    </source>
</evidence>
<dbReference type="InterPro" id="IPR011990">
    <property type="entry name" value="TPR-like_helical_dom_sf"/>
</dbReference>
<dbReference type="InterPro" id="IPR012944">
    <property type="entry name" value="SusD_RagB_dom"/>
</dbReference>
<dbReference type="Pfam" id="PF14322">
    <property type="entry name" value="SusD-like_3"/>
    <property type="match status" value="1"/>
</dbReference>
<dbReference type="SUPFAM" id="SSF48452">
    <property type="entry name" value="TPR-like"/>
    <property type="match status" value="1"/>
</dbReference>
<evidence type="ECO:0000256" key="1">
    <source>
        <dbReference type="ARBA" id="ARBA00004442"/>
    </source>
</evidence>
<protein>
    <submittedName>
        <fullName evidence="8">RagB/SusD family nutrient uptake outer membrane protein</fullName>
    </submittedName>
</protein>
<gene>
    <name evidence="8" type="ORF">E5L68_019045</name>
</gene>